<keyword evidence="3" id="KW-0812">Transmembrane</keyword>
<keyword evidence="1" id="KW-0175">Coiled coil</keyword>
<evidence type="ECO:0000256" key="3">
    <source>
        <dbReference type="SAM" id="Phobius"/>
    </source>
</evidence>
<dbReference type="InterPro" id="IPR025645">
    <property type="entry name" value="DUF4349"/>
</dbReference>
<proteinExistence type="predicted"/>
<feature type="compositionally biased region" description="Low complexity" evidence="2">
    <location>
        <begin position="298"/>
        <end position="320"/>
    </location>
</feature>
<feature type="compositionally biased region" description="Gly residues" evidence="2">
    <location>
        <begin position="336"/>
        <end position="353"/>
    </location>
</feature>
<dbReference type="RefSeq" id="WP_345558646.1">
    <property type="nucleotide sequence ID" value="NZ_BAABIK010000032.1"/>
</dbReference>
<feature type="coiled-coil region" evidence="1">
    <location>
        <begin position="138"/>
        <end position="195"/>
    </location>
</feature>
<comment type="caution">
    <text evidence="5">The sequence shown here is derived from an EMBL/GenBank/DDBJ whole genome shotgun (WGS) entry which is preliminary data.</text>
</comment>
<protein>
    <recommendedName>
        <fullName evidence="4">DUF4349 domain-containing protein</fullName>
    </recommendedName>
</protein>
<evidence type="ECO:0000259" key="4">
    <source>
        <dbReference type="Pfam" id="PF14257"/>
    </source>
</evidence>
<dbReference type="Pfam" id="PF14257">
    <property type="entry name" value="DUF4349"/>
    <property type="match status" value="1"/>
</dbReference>
<accession>A0ABP9H1W0</accession>
<dbReference type="Proteomes" id="UP001499993">
    <property type="component" value="Unassembled WGS sequence"/>
</dbReference>
<reference evidence="6" key="1">
    <citation type="journal article" date="2019" name="Int. J. Syst. Evol. Microbiol.">
        <title>The Global Catalogue of Microorganisms (GCM) 10K type strain sequencing project: providing services to taxonomists for standard genome sequencing and annotation.</title>
        <authorList>
            <consortium name="The Broad Institute Genomics Platform"/>
            <consortium name="The Broad Institute Genome Sequencing Center for Infectious Disease"/>
            <person name="Wu L."/>
            <person name="Ma J."/>
        </authorList>
    </citation>
    <scope>NUCLEOTIDE SEQUENCE [LARGE SCALE GENOMIC DNA]</scope>
    <source>
        <strain evidence="6">JCM 18123</strain>
    </source>
</reference>
<keyword evidence="3" id="KW-1133">Transmembrane helix</keyword>
<feature type="domain" description="DUF4349" evidence="4">
    <location>
        <begin position="59"/>
        <end position="269"/>
    </location>
</feature>
<evidence type="ECO:0000256" key="2">
    <source>
        <dbReference type="SAM" id="MobiDB-lite"/>
    </source>
</evidence>
<dbReference type="EMBL" id="BAABIK010000032">
    <property type="protein sequence ID" value="GAA4954139.1"/>
    <property type="molecule type" value="Genomic_DNA"/>
</dbReference>
<feature type="transmembrane region" description="Helical" evidence="3">
    <location>
        <begin position="250"/>
        <end position="272"/>
    </location>
</feature>
<keyword evidence="3" id="KW-0472">Membrane</keyword>
<evidence type="ECO:0000313" key="6">
    <source>
        <dbReference type="Proteomes" id="UP001499993"/>
    </source>
</evidence>
<name>A0ABP9H1W0_9ACTN</name>
<feature type="region of interest" description="Disordered" evidence="2">
    <location>
        <begin position="1"/>
        <end position="53"/>
    </location>
</feature>
<sequence length="353" mass="35728">MAGCTTSGGSAGDASSAGSADGGSGERAAPAEPGAQAQGDAAGDGPGSQLAADVPVAERDLVHTADLSVEVENVRGAAEEAVDWTESTGGYVAAENVQTTEGSPPHASLTLHVPQKRYEEALEELAGLGTRSSLDRRVEDVTEQVADVDSRVESAEASLERLRELLDEAESVEDVLAVEEQISTRQQDLEALQARQESLAQQTSYGTVRLDLAPPETYVEEPADDSIGFLGGLLRGWRALVDVAQAASVAVGWLLPFVALGAAVGTPAWLLWRRRRSARGAGAEPVPTAVGAAHRSGPDSGEAEGAGPAGGPDPDAGAGSRADDADGGAPEDGGRGRPGSGPPADGGRGTGSD</sequence>
<keyword evidence="6" id="KW-1185">Reference proteome</keyword>
<gene>
    <name evidence="5" type="ORF">GCM10023224_44290</name>
</gene>
<evidence type="ECO:0000256" key="1">
    <source>
        <dbReference type="SAM" id="Coils"/>
    </source>
</evidence>
<organism evidence="5 6">
    <name type="scientific">Streptomonospora halophila</name>
    <dbReference type="NCBI Taxonomy" id="427369"/>
    <lineage>
        <taxon>Bacteria</taxon>
        <taxon>Bacillati</taxon>
        <taxon>Actinomycetota</taxon>
        <taxon>Actinomycetes</taxon>
        <taxon>Streptosporangiales</taxon>
        <taxon>Nocardiopsidaceae</taxon>
        <taxon>Streptomonospora</taxon>
    </lineage>
</organism>
<evidence type="ECO:0000313" key="5">
    <source>
        <dbReference type="EMBL" id="GAA4954139.1"/>
    </source>
</evidence>
<feature type="compositionally biased region" description="Low complexity" evidence="2">
    <location>
        <begin position="26"/>
        <end position="49"/>
    </location>
</feature>
<feature type="region of interest" description="Disordered" evidence="2">
    <location>
        <begin position="280"/>
        <end position="353"/>
    </location>
</feature>